<dbReference type="InterPro" id="IPR036396">
    <property type="entry name" value="Cyt_P450_sf"/>
</dbReference>
<dbReference type="Proteomes" id="UP000250235">
    <property type="component" value="Unassembled WGS sequence"/>
</dbReference>
<keyword evidence="5" id="KW-1133">Transmembrane helix</keyword>
<dbReference type="GO" id="GO:0004497">
    <property type="term" value="F:monooxygenase activity"/>
    <property type="evidence" value="ECO:0007669"/>
    <property type="project" value="UniProtKB-KW"/>
</dbReference>
<comment type="similarity">
    <text evidence="2 9">Belongs to the cytochrome P450 family.</text>
</comment>
<evidence type="ECO:0000256" key="2">
    <source>
        <dbReference type="ARBA" id="ARBA00010617"/>
    </source>
</evidence>
<dbReference type="GO" id="GO:0020037">
    <property type="term" value="F:heme binding"/>
    <property type="evidence" value="ECO:0007669"/>
    <property type="project" value="InterPro"/>
</dbReference>
<evidence type="ECO:0000256" key="9">
    <source>
        <dbReference type="RuleBase" id="RU000461"/>
    </source>
</evidence>
<evidence type="ECO:0000256" key="8">
    <source>
        <dbReference type="ARBA" id="ARBA00023136"/>
    </source>
</evidence>
<dbReference type="EMBL" id="KV017149">
    <property type="protein sequence ID" value="KZV19021.1"/>
    <property type="molecule type" value="Genomic_DNA"/>
</dbReference>
<keyword evidence="9" id="KW-0503">Monooxygenase</keyword>
<dbReference type="Pfam" id="PF00067">
    <property type="entry name" value="p450"/>
    <property type="match status" value="1"/>
</dbReference>
<evidence type="ECO:0000256" key="6">
    <source>
        <dbReference type="ARBA" id="ARBA00023002"/>
    </source>
</evidence>
<dbReference type="AlphaFoldDB" id="A0A2Z7ABN6"/>
<evidence type="ECO:0000313" key="11">
    <source>
        <dbReference type="Proteomes" id="UP000250235"/>
    </source>
</evidence>
<dbReference type="OrthoDB" id="2789670at2759"/>
<keyword evidence="4 9" id="KW-0479">Metal-binding</keyword>
<keyword evidence="6 9" id="KW-0560">Oxidoreductase</keyword>
<keyword evidence="9" id="KW-0349">Heme</keyword>
<organism evidence="10 11">
    <name type="scientific">Dorcoceras hygrometricum</name>
    <dbReference type="NCBI Taxonomy" id="472368"/>
    <lineage>
        <taxon>Eukaryota</taxon>
        <taxon>Viridiplantae</taxon>
        <taxon>Streptophyta</taxon>
        <taxon>Embryophyta</taxon>
        <taxon>Tracheophyta</taxon>
        <taxon>Spermatophyta</taxon>
        <taxon>Magnoliopsida</taxon>
        <taxon>eudicotyledons</taxon>
        <taxon>Gunneridae</taxon>
        <taxon>Pentapetalae</taxon>
        <taxon>asterids</taxon>
        <taxon>lamiids</taxon>
        <taxon>Lamiales</taxon>
        <taxon>Gesneriaceae</taxon>
        <taxon>Didymocarpoideae</taxon>
        <taxon>Trichosporeae</taxon>
        <taxon>Loxocarpinae</taxon>
        <taxon>Dorcoceras</taxon>
    </lineage>
</organism>
<evidence type="ECO:0000256" key="4">
    <source>
        <dbReference type="ARBA" id="ARBA00022723"/>
    </source>
</evidence>
<dbReference type="Gene3D" id="1.10.630.10">
    <property type="entry name" value="Cytochrome P450"/>
    <property type="match status" value="1"/>
</dbReference>
<evidence type="ECO:0000256" key="5">
    <source>
        <dbReference type="ARBA" id="ARBA00022989"/>
    </source>
</evidence>
<dbReference type="PANTHER" id="PTHR24286:SF194">
    <property type="entry name" value="STEROID (22S)-HYDROXYLASE"/>
    <property type="match status" value="1"/>
</dbReference>
<comment type="subcellular location">
    <subcellularLocation>
        <location evidence="1">Membrane</location>
        <topology evidence="1">Single-pass membrane protein</topology>
    </subcellularLocation>
</comment>
<proteinExistence type="inferred from homology"/>
<gene>
    <name evidence="10" type="ORF">F511_08449</name>
</gene>
<keyword evidence="8" id="KW-0472">Membrane</keyword>
<evidence type="ECO:0000256" key="3">
    <source>
        <dbReference type="ARBA" id="ARBA00022692"/>
    </source>
</evidence>
<evidence type="ECO:0000313" key="10">
    <source>
        <dbReference type="EMBL" id="KZV19021.1"/>
    </source>
</evidence>
<evidence type="ECO:0000256" key="7">
    <source>
        <dbReference type="ARBA" id="ARBA00023004"/>
    </source>
</evidence>
<accession>A0A2Z7ABN6</accession>
<protein>
    <submittedName>
        <fullName evidence="10">Uncharacterized protein</fullName>
    </submittedName>
</protein>
<dbReference type="GO" id="GO:0016125">
    <property type="term" value="P:sterol metabolic process"/>
    <property type="evidence" value="ECO:0007669"/>
    <property type="project" value="TreeGrafter"/>
</dbReference>
<dbReference type="GO" id="GO:0010268">
    <property type="term" value="P:brassinosteroid homeostasis"/>
    <property type="evidence" value="ECO:0007669"/>
    <property type="project" value="TreeGrafter"/>
</dbReference>
<sequence>MPFGGGPRLCAGSELAKLQMALFIHHLVLRFRWTLAEPDRAVAFPFVDFPRGLPIRVQQLAFTAENEISEGRIE</sequence>
<evidence type="ECO:0000256" key="1">
    <source>
        <dbReference type="ARBA" id="ARBA00004167"/>
    </source>
</evidence>
<keyword evidence="7 9" id="KW-0408">Iron</keyword>
<dbReference type="InterPro" id="IPR001128">
    <property type="entry name" value="Cyt_P450"/>
</dbReference>
<dbReference type="GO" id="GO:0016020">
    <property type="term" value="C:membrane"/>
    <property type="evidence" value="ECO:0007669"/>
    <property type="project" value="UniProtKB-SubCell"/>
</dbReference>
<dbReference type="GO" id="GO:0005506">
    <property type="term" value="F:iron ion binding"/>
    <property type="evidence" value="ECO:0007669"/>
    <property type="project" value="InterPro"/>
</dbReference>
<keyword evidence="11" id="KW-1185">Reference proteome</keyword>
<dbReference type="SUPFAM" id="SSF48264">
    <property type="entry name" value="Cytochrome P450"/>
    <property type="match status" value="1"/>
</dbReference>
<dbReference type="GO" id="GO:0016132">
    <property type="term" value="P:brassinosteroid biosynthetic process"/>
    <property type="evidence" value="ECO:0007669"/>
    <property type="project" value="TreeGrafter"/>
</dbReference>
<dbReference type="PROSITE" id="PS00086">
    <property type="entry name" value="CYTOCHROME_P450"/>
    <property type="match status" value="1"/>
</dbReference>
<dbReference type="PANTHER" id="PTHR24286">
    <property type="entry name" value="CYTOCHROME P450 26"/>
    <property type="match status" value="1"/>
</dbReference>
<keyword evidence="3" id="KW-0812">Transmembrane</keyword>
<reference evidence="10 11" key="1">
    <citation type="journal article" date="2015" name="Proc. Natl. Acad. Sci. U.S.A.">
        <title>The resurrection genome of Boea hygrometrica: A blueprint for survival of dehydration.</title>
        <authorList>
            <person name="Xiao L."/>
            <person name="Yang G."/>
            <person name="Zhang L."/>
            <person name="Yang X."/>
            <person name="Zhao S."/>
            <person name="Ji Z."/>
            <person name="Zhou Q."/>
            <person name="Hu M."/>
            <person name="Wang Y."/>
            <person name="Chen M."/>
            <person name="Xu Y."/>
            <person name="Jin H."/>
            <person name="Xiao X."/>
            <person name="Hu G."/>
            <person name="Bao F."/>
            <person name="Hu Y."/>
            <person name="Wan P."/>
            <person name="Li L."/>
            <person name="Deng X."/>
            <person name="Kuang T."/>
            <person name="Xiang C."/>
            <person name="Zhu J.K."/>
            <person name="Oliver M.J."/>
            <person name="He Y."/>
        </authorList>
    </citation>
    <scope>NUCLEOTIDE SEQUENCE [LARGE SCALE GENOMIC DNA]</scope>
    <source>
        <strain evidence="11">cv. XS01</strain>
    </source>
</reference>
<dbReference type="InterPro" id="IPR017972">
    <property type="entry name" value="Cyt_P450_CS"/>
</dbReference>
<dbReference type="GO" id="GO:0016705">
    <property type="term" value="F:oxidoreductase activity, acting on paired donors, with incorporation or reduction of molecular oxygen"/>
    <property type="evidence" value="ECO:0007669"/>
    <property type="project" value="InterPro"/>
</dbReference>
<name>A0A2Z7ABN6_9LAMI</name>